<evidence type="ECO:0000313" key="10">
    <source>
        <dbReference type="Proteomes" id="UP000446719"/>
    </source>
</evidence>
<dbReference type="Proteomes" id="UP000472916">
    <property type="component" value="Unassembled WGS sequence"/>
</dbReference>
<organism evidence="3 8">
    <name type="scientific">Dorea longicatena</name>
    <dbReference type="NCBI Taxonomy" id="88431"/>
    <lineage>
        <taxon>Bacteria</taxon>
        <taxon>Bacillati</taxon>
        <taxon>Bacillota</taxon>
        <taxon>Clostridia</taxon>
        <taxon>Lachnospirales</taxon>
        <taxon>Lachnospiraceae</taxon>
        <taxon>Dorea</taxon>
    </lineage>
</organism>
<reference evidence="8 9" key="1">
    <citation type="submission" date="2015-09" db="EMBL/GenBank/DDBJ databases">
        <authorList>
            <consortium name="Pathogen Informatics"/>
        </authorList>
    </citation>
    <scope>NUCLEOTIDE SEQUENCE [LARGE SCALE GENOMIC DNA]</scope>
    <source>
        <strain evidence="3 8">2789STDY5608866</strain>
        <strain evidence="2 9">2789STDY5834961</strain>
    </source>
</reference>
<evidence type="ECO:0000313" key="11">
    <source>
        <dbReference type="Proteomes" id="UP000449249"/>
    </source>
</evidence>
<dbReference type="EMBL" id="CYYY01000003">
    <property type="protein sequence ID" value="CUN57788.1"/>
    <property type="molecule type" value="Genomic_DNA"/>
</dbReference>
<evidence type="ECO:0000313" key="12">
    <source>
        <dbReference type="Proteomes" id="UP000472916"/>
    </source>
</evidence>
<accession>A0A173Y530</accession>
<dbReference type="Proteomes" id="UP000095439">
    <property type="component" value="Unassembled WGS sequence"/>
</dbReference>
<feature type="region of interest" description="Disordered" evidence="1">
    <location>
        <begin position="1"/>
        <end position="22"/>
    </location>
</feature>
<reference evidence="7" key="4">
    <citation type="submission" date="2020-02" db="EMBL/GenBank/DDBJ databases">
        <authorList>
            <person name="Littmann E."/>
            <person name="Sorbara M."/>
        </authorList>
    </citation>
    <scope>NUCLEOTIDE SEQUENCE</scope>
    <source>
        <strain evidence="7">MSK.10.16</strain>
    </source>
</reference>
<evidence type="ECO:0000313" key="5">
    <source>
        <dbReference type="EMBL" id="MZK16534.1"/>
    </source>
</evidence>
<sequence>MSQAKVDRYKDEKKNRKKNMKKEKVQNIIRRCAVCVIAVALIGCAGYSVHNIYESKKPTEKVTVDYSAMTTLSQSLAGNSDTTAE</sequence>
<dbReference type="EMBL" id="WWSB01000001">
    <property type="protein sequence ID" value="MZK16534.1"/>
    <property type="molecule type" value="Genomic_DNA"/>
</dbReference>
<dbReference type="Proteomes" id="UP000095597">
    <property type="component" value="Unassembled WGS sequence"/>
</dbReference>
<evidence type="ECO:0000313" key="9">
    <source>
        <dbReference type="Proteomes" id="UP000095597"/>
    </source>
</evidence>
<evidence type="ECO:0000256" key="1">
    <source>
        <dbReference type="SAM" id="MobiDB-lite"/>
    </source>
</evidence>
<dbReference type="EMBL" id="JAAIOD010000016">
    <property type="protein sequence ID" value="NSE58774.1"/>
    <property type="molecule type" value="Genomic_DNA"/>
</dbReference>
<dbReference type="OrthoDB" id="1767071at2"/>
<evidence type="ECO:0000313" key="6">
    <source>
        <dbReference type="EMBL" id="MZK41631.1"/>
    </source>
</evidence>
<dbReference type="EMBL" id="WWSH01000003">
    <property type="protein sequence ID" value="MZK09569.1"/>
    <property type="molecule type" value="Genomic_DNA"/>
</dbReference>
<evidence type="ECO:0000313" key="4">
    <source>
        <dbReference type="EMBL" id="MZK09569.1"/>
    </source>
</evidence>
<dbReference type="GeneID" id="93136419"/>
<dbReference type="Proteomes" id="UP000724058">
    <property type="component" value="Unassembled WGS sequence"/>
</dbReference>
<reference evidence="10 11" key="2">
    <citation type="journal article" date="2019" name="Nat. Med.">
        <title>A library of human gut bacterial isolates paired with longitudinal multiomics data enables mechanistic microbiome research.</title>
        <authorList>
            <person name="Poyet M."/>
            <person name="Groussin M."/>
            <person name="Gibbons S.M."/>
            <person name="Avila-Pacheco J."/>
            <person name="Jiang X."/>
            <person name="Kearney S.M."/>
            <person name="Perrotta A.R."/>
            <person name="Berdy B."/>
            <person name="Zhao S."/>
            <person name="Lieberman T.D."/>
            <person name="Swanson P.K."/>
            <person name="Smith M."/>
            <person name="Roesemann S."/>
            <person name="Alexander J.E."/>
            <person name="Rich S.A."/>
            <person name="Livny J."/>
            <person name="Vlamakis H."/>
            <person name="Clish C."/>
            <person name="Bullock K."/>
            <person name="Deik A."/>
            <person name="Scott J."/>
            <person name="Pierce K.A."/>
            <person name="Xavier R.J."/>
            <person name="Alm E.J."/>
        </authorList>
    </citation>
    <scope>NUCLEOTIDE SEQUENCE [LARGE SCALE GENOMIC DNA]</scope>
    <source>
        <strain evidence="4 11">BIOML-A1</strain>
        <strain evidence="6 12">BIOML-A6</strain>
        <strain evidence="5 10">BIOML-A7</strain>
    </source>
</reference>
<evidence type="ECO:0000313" key="3">
    <source>
        <dbReference type="EMBL" id="CUN57788.1"/>
    </source>
</evidence>
<evidence type="ECO:0000313" key="8">
    <source>
        <dbReference type="Proteomes" id="UP000095439"/>
    </source>
</evidence>
<evidence type="ECO:0000313" key="2">
    <source>
        <dbReference type="EMBL" id="CUN16590.1"/>
    </source>
</evidence>
<protein>
    <submittedName>
        <fullName evidence="3">Uncharacterized protein</fullName>
    </submittedName>
</protein>
<reference evidence="7" key="3">
    <citation type="journal article" date="2020" name="Cell Host Microbe">
        <title>Functional and Genomic Variation between Human-Derived Isolates of Lachnospiraceae Reveals Inter- and Intra-Species Diversity.</title>
        <authorList>
            <person name="Sorbara M.T."/>
            <person name="Littmann E.R."/>
            <person name="Fontana E."/>
            <person name="Moody T.U."/>
            <person name="Kohout C.E."/>
            <person name="Gjonbalaj M."/>
            <person name="Eaton V."/>
            <person name="Seok R."/>
            <person name="Leiner I.M."/>
            <person name="Pamer E.G."/>
        </authorList>
    </citation>
    <scope>NUCLEOTIDE SEQUENCE</scope>
    <source>
        <strain evidence="7">MSK.10.16</strain>
    </source>
</reference>
<name>A0A173Y530_9FIRM</name>
<dbReference type="EMBL" id="WWSC01000007">
    <property type="protein sequence ID" value="MZK41631.1"/>
    <property type="molecule type" value="Genomic_DNA"/>
</dbReference>
<dbReference type="RefSeq" id="WP_006427110.1">
    <property type="nucleotide sequence ID" value="NZ_CABIWY010000003.1"/>
</dbReference>
<feature type="compositionally biased region" description="Basic and acidic residues" evidence="1">
    <location>
        <begin position="1"/>
        <end position="14"/>
    </location>
</feature>
<gene>
    <name evidence="3" type="ORF">ERS852423_00850</name>
    <name evidence="2" type="ORF">ERS852573_02235</name>
    <name evidence="7" type="ORF">G4332_11825</name>
    <name evidence="6" type="ORF">GT528_07875</name>
    <name evidence="5" type="ORF">GT565_00035</name>
    <name evidence="4" type="ORF">GT576_04290</name>
</gene>
<proteinExistence type="predicted"/>
<dbReference type="EMBL" id="CYXO01000014">
    <property type="protein sequence ID" value="CUN16590.1"/>
    <property type="molecule type" value="Genomic_DNA"/>
</dbReference>
<dbReference type="Proteomes" id="UP000449249">
    <property type="component" value="Unassembled WGS sequence"/>
</dbReference>
<evidence type="ECO:0000313" key="7">
    <source>
        <dbReference type="EMBL" id="NSE58774.1"/>
    </source>
</evidence>
<dbReference type="AlphaFoldDB" id="A0A173Y530"/>
<dbReference type="Proteomes" id="UP000446719">
    <property type="component" value="Unassembled WGS sequence"/>
</dbReference>